<dbReference type="SUPFAM" id="SSF51556">
    <property type="entry name" value="Metallo-dependent hydrolases"/>
    <property type="match status" value="1"/>
</dbReference>
<feature type="signal peptide" evidence="1">
    <location>
        <begin position="1"/>
        <end position="18"/>
    </location>
</feature>
<dbReference type="CDD" id="cd01299">
    <property type="entry name" value="Met_dep_hydrolase_A"/>
    <property type="match status" value="1"/>
</dbReference>
<dbReference type="InterPro" id="IPR032466">
    <property type="entry name" value="Metal_Hydrolase"/>
</dbReference>
<dbReference type="InterPro" id="IPR051781">
    <property type="entry name" value="Metallo-dep_Hydrolase"/>
</dbReference>
<feature type="chain" id="PRO_5015472483" evidence="1">
    <location>
        <begin position="19"/>
        <end position="415"/>
    </location>
</feature>
<comment type="caution">
    <text evidence="3">The sequence shown here is derived from an EMBL/GenBank/DDBJ whole genome shotgun (WGS) entry which is preliminary data.</text>
</comment>
<dbReference type="InterPro" id="IPR011059">
    <property type="entry name" value="Metal-dep_hydrolase_composite"/>
</dbReference>
<evidence type="ECO:0000313" key="3">
    <source>
        <dbReference type="EMBL" id="PQA58457.1"/>
    </source>
</evidence>
<dbReference type="AlphaFoldDB" id="A0A2S7IL60"/>
<evidence type="ECO:0000313" key="4">
    <source>
        <dbReference type="Proteomes" id="UP000239590"/>
    </source>
</evidence>
<reference evidence="4" key="1">
    <citation type="submission" date="2018-02" db="EMBL/GenBank/DDBJ databases">
        <title>Genome sequencing of Solimonas sp. HR-BB.</title>
        <authorList>
            <person name="Lee Y."/>
            <person name="Jeon C.O."/>
        </authorList>
    </citation>
    <scope>NUCLEOTIDE SEQUENCE [LARGE SCALE GENOMIC DNA]</scope>
    <source>
        <strain evidence="4">HR-U</strain>
    </source>
</reference>
<dbReference type="EMBL" id="PTRA01000001">
    <property type="protein sequence ID" value="PQA58457.1"/>
    <property type="molecule type" value="Genomic_DNA"/>
</dbReference>
<evidence type="ECO:0000256" key="1">
    <source>
        <dbReference type="SAM" id="SignalP"/>
    </source>
</evidence>
<keyword evidence="4" id="KW-1185">Reference proteome</keyword>
<dbReference type="RefSeq" id="WP_104709674.1">
    <property type="nucleotide sequence ID" value="NZ_PTRA01000001.1"/>
</dbReference>
<gene>
    <name evidence="3" type="ORF">C5O19_01930</name>
</gene>
<dbReference type="PANTHER" id="PTHR43135">
    <property type="entry name" value="ALPHA-D-RIBOSE 1-METHYLPHOSPHONATE 5-TRIPHOSPHATE DIPHOSPHATASE"/>
    <property type="match status" value="1"/>
</dbReference>
<keyword evidence="3" id="KW-0378">Hydrolase</keyword>
<dbReference type="GO" id="GO:0016810">
    <property type="term" value="F:hydrolase activity, acting on carbon-nitrogen (but not peptide) bonds"/>
    <property type="evidence" value="ECO:0007669"/>
    <property type="project" value="InterPro"/>
</dbReference>
<dbReference type="Gene3D" id="2.30.40.10">
    <property type="entry name" value="Urease, subunit C, domain 1"/>
    <property type="match status" value="1"/>
</dbReference>
<name>A0A2S7IL60_9BACT</name>
<accession>A0A2S7IL60</accession>
<dbReference type="OrthoDB" id="9797498at2"/>
<dbReference type="Pfam" id="PF01979">
    <property type="entry name" value="Amidohydro_1"/>
    <property type="match status" value="1"/>
</dbReference>
<dbReference type="PANTHER" id="PTHR43135:SF3">
    <property type="entry name" value="ALPHA-D-RIBOSE 1-METHYLPHOSPHONATE 5-TRIPHOSPHATE DIPHOSPHATASE"/>
    <property type="match status" value="1"/>
</dbReference>
<evidence type="ECO:0000259" key="2">
    <source>
        <dbReference type="Pfam" id="PF01979"/>
    </source>
</evidence>
<dbReference type="Proteomes" id="UP000239590">
    <property type="component" value="Unassembled WGS sequence"/>
</dbReference>
<dbReference type="SUPFAM" id="SSF51338">
    <property type="entry name" value="Composite domain of metallo-dependent hydrolases"/>
    <property type="match status" value="1"/>
</dbReference>
<protein>
    <submittedName>
        <fullName evidence="3">Amidohydrolase</fullName>
    </submittedName>
</protein>
<dbReference type="InterPro" id="IPR006680">
    <property type="entry name" value="Amidohydro-rel"/>
</dbReference>
<keyword evidence="1" id="KW-0732">Signal</keyword>
<dbReference type="InterPro" id="IPR057744">
    <property type="entry name" value="OTAase-like"/>
</dbReference>
<feature type="domain" description="Amidohydrolase-related" evidence="2">
    <location>
        <begin position="70"/>
        <end position="412"/>
    </location>
</feature>
<dbReference type="Gene3D" id="3.20.20.140">
    <property type="entry name" value="Metal-dependent hydrolases"/>
    <property type="match status" value="1"/>
</dbReference>
<organism evidence="3 4">
    <name type="scientific">Siphonobacter curvatus</name>
    <dbReference type="NCBI Taxonomy" id="2094562"/>
    <lineage>
        <taxon>Bacteria</taxon>
        <taxon>Pseudomonadati</taxon>
        <taxon>Bacteroidota</taxon>
        <taxon>Cytophagia</taxon>
        <taxon>Cytophagales</taxon>
        <taxon>Cytophagaceae</taxon>
        <taxon>Siphonobacter</taxon>
    </lineage>
</organism>
<proteinExistence type="predicted"/>
<sequence>MFRKLLALLFLTTSLSQAQSSFVLIPDRVFDGTDVHTGWQVLVTGNQIIAVGPNLQPPAGAEVIVLKNQTLLPGLIEGHSHLFLHPYNETSWDDQVLRESPMERAARAVVHAEKTLLAGFTTVRDLGTEGADFDDVGLKQTIEKGIIPGPRMITVGRALIATGSYGPKGYNTRTNVPQGAEEADGQDRLIQAVRGQIGRGIDVVKIYADYRWGLMGEAKPTFLQEEIELMVKVAASSGRSVIAHASTEEGIRRAILGGCKTIEHGDVGTLELFRLMKSKGVAYCPTLAASDAISQYRGWKKGQDSEPERIVQKRKSFKAALESGVTIVMGGDVGVFTHGDNVREMELMQEYGMKPLDVLRSATSVPAQVFGQPKLGEVKTGKFADLIAVEGDPTQKITHLRKVKLVMKDGKLYKR</sequence>